<comment type="caution">
    <text evidence="3">The sequence shown here is derived from an EMBL/GenBank/DDBJ whole genome shotgun (WGS) entry which is preliminary data.</text>
</comment>
<dbReference type="InterPro" id="IPR014457">
    <property type="entry name" value="UCP010260"/>
</dbReference>
<dbReference type="Pfam" id="PF09348">
    <property type="entry name" value="DUF1990"/>
    <property type="match status" value="1"/>
</dbReference>
<proteinExistence type="predicted"/>
<sequence>MPGDPRLTYPADLVGRSLAGALAAPGAPPPDRPGFTRVHATAVLGHGRDVLLRAADRVLGGEVHRTAGAPLWTADARPVAGGGRPVAVGDVVTVHFLGTRSPCLVLDVRSPADATGTPDAPGAADATGTAGTTDAADTSGTAGTWFSMTYGTLPGHQECGEETFAARLLPDGTVTGTVAAVSRPATWLTRLGGPAARAVQRRMAARYVRAMR</sequence>
<dbReference type="InterPro" id="IPR018960">
    <property type="entry name" value="DUF1990"/>
</dbReference>
<name>A0A3R8PDV4_9CORY</name>
<accession>A0A3R8PDV4</accession>
<dbReference type="EMBL" id="PQNK01000002">
    <property type="protein sequence ID" value="RRO87730.1"/>
    <property type="molecule type" value="Genomic_DNA"/>
</dbReference>
<evidence type="ECO:0000259" key="2">
    <source>
        <dbReference type="Pfam" id="PF09348"/>
    </source>
</evidence>
<feature type="domain" description="DUF1990" evidence="2">
    <location>
        <begin position="30"/>
        <end position="210"/>
    </location>
</feature>
<feature type="region of interest" description="Disordered" evidence="1">
    <location>
        <begin position="113"/>
        <end position="138"/>
    </location>
</feature>
<evidence type="ECO:0000313" key="4">
    <source>
        <dbReference type="Proteomes" id="UP000276526"/>
    </source>
</evidence>
<gene>
    <name evidence="3" type="ORF">CXF48_01670</name>
</gene>
<protein>
    <recommendedName>
        <fullName evidence="2">DUF1990 domain-containing protein</fullName>
    </recommendedName>
</protein>
<reference evidence="3 4" key="1">
    <citation type="submission" date="2018-01" db="EMBL/GenBank/DDBJ databases">
        <title>Twenty Corynebacterium bovis Genomes.</title>
        <authorList>
            <person name="Gulvik C.A."/>
        </authorList>
    </citation>
    <scope>NUCLEOTIDE SEQUENCE [LARGE SCALE GENOMIC DNA]</scope>
    <source>
        <strain evidence="3 4">F6900</strain>
    </source>
</reference>
<dbReference type="PANTHER" id="PTHR34202:SF1">
    <property type="entry name" value="UPF0548 PROTEIN"/>
    <property type="match status" value="1"/>
</dbReference>
<dbReference type="AlphaFoldDB" id="A0A3R8PDV4"/>
<organism evidence="3 4">
    <name type="scientific">Corynebacterium bovis</name>
    <dbReference type="NCBI Taxonomy" id="36808"/>
    <lineage>
        <taxon>Bacteria</taxon>
        <taxon>Bacillati</taxon>
        <taxon>Actinomycetota</taxon>
        <taxon>Actinomycetes</taxon>
        <taxon>Mycobacteriales</taxon>
        <taxon>Corynebacteriaceae</taxon>
        <taxon>Corynebacterium</taxon>
    </lineage>
</organism>
<evidence type="ECO:0000313" key="3">
    <source>
        <dbReference type="EMBL" id="RRO87730.1"/>
    </source>
</evidence>
<dbReference type="PANTHER" id="PTHR34202">
    <property type="entry name" value="UPF0548 PROTEIN"/>
    <property type="match status" value="1"/>
</dbReference>
<dbReference type="Proteomes" id="UP000276526">
    <property type="component" value="Unassembled WGS sequence"/>
</dbReference>
<evidence type="ECO:0000256" key="1">
    <source>
        <dbReference type="SAM" id="MobiDB-lite"/>
    </source>
</evidence>
<dbReference type="PIRSF" id="PIRSF010260">
    <property type="entry name" value="UCP010260"/>
    <property type="match status" value="1"/>
</dbReference>